<dbReference type="EMBL" id="HBUF01669758">
    <property type="protein sequence ID" value="CAG6790287.1"/>
    <property type="molecule type" value="Transcribed_RNA"/>
</dbReference>
<feature type="compositionally biased region" description="Low complexity" evidence="1">
    <location>
        <begin position="29"/>
        <end position="38"/>
    </location>
</feature>
<feature type="region of interest" description="Disordered" evidence="1">
    <location>
        <begin position="29"/>
        <end position="106"/>
    </location>
</feature>
<evidence type="ECO:0000256" key="1">
    <source>
        <dbReference type="SAM" id="MobiDB-lite"/>
    </source>
</evidence>
<dbReference type="AlphaFoldDB" id="A0A8D9FHF9"/>
<reference evidence="2" key="1">
    <citation type="submission" date="2021-05" db="EMBL/GenBank/DDBJ databases">
        <authorList>
            <person name="Alioto T."/>
            <person name="Alioto T."/>
            <person name="Gomez Garrido J."/>
        </authorList>
    </citation>
    <scope>NUCLEOTIDE SEQUENCE</scope>
</reference>
<proteinExistence type="predicted"/>
<evidence type="ECO:0000313" key="2">
    <source>
        <dbReference type="EMBL" id="CAG6790287.1"/>
    </source>
</evidence>
<accession>A0A8D9FHF9</accession>
<name>A0A8D9FHF9_9HEMI</name>
<sequence length="106" mass="11879">MMKTMIPTDPYQMMILARPLLVVRNLPSKKSSPIPSISGYSCKMIDSRQPSKTSHEDLETVPMKKVKLTPDMSGATEMGTTRQTGERKKLPKPVSEMDSQELLDLL</sequence>
<organism evidence="2">
    <name type="scientific">Cacopsylla melanoneura</name>
    <dbReference type="NCBI Taxonomy" id="428564"/>
    <lineage>
        <taxon>Eukaryota</taxon>
        <taxon>Metazoa</taxon>
        <taxon>Ecdysozoa</taxon>
        <taxon>Arthropoda</taxon>
        <taxon>Hexapoda</taxon>
        <taxon>Insecta</taxon>
        <taxon>Pterygota</taxon>
        <taxon>Neoptera</taxon>
        <taxon>Paraneoptera</taxon>
        <taxon>Hemiptera</taxon>
        <taxon>Sternorrhyncha</taxon>
        <taxon>Psylloidea</taxon>
        <taxon>Psyllidae</taxon>
        <taxon>Psyllinae</taxon>
        <taxon>Cacopsylla</taxon>
    </lineage>
</organism>
<protein>
    <submittedName>
        <fullName evidence="2">Uncharacterized protein</fullName>
    </submittedName>
</protein>